<feature type="non-terminal residue" evidence="3">
    <location>
        <position position="1"/>
    </location>
</feature>
<dbReference type="OrthoDB" id="2401965at2759"/>
<sequence length="238" mass="25158">ICGIDLGTTNSAVAIVRDGRAEIVPCQGLRTIPSVVALGPDGAVTVGVEAKKRMQKDSRNALHSVKRFIGRKYKKCKAQAKDVPYRVVPHPETKFAAIAAVDESGEEYLVLPEEASAHVLRTLLDAAEAELGTTIDKAVITVPAYFDDLQMEATTRAGHLAGLNVVRLLKEPVAAALAYGVDVDEDETVFVFDLGGGTFDVSVLEVGGGTVEVLATGGDPNLGGDDFDRIIAVWLASE</sequence>
<evidence type="ECO:0000313" key="4">
    <source>
        <dbReference type="Proteomes" id="UP000001568"/>
    </source>
</evidence>
<accession>A4S322</accession>
<name>A4S322_OSTLU</name>
<dbReference type="InterPro" id="IPR013126">
    <property type="entry name" value="Hsp_70_fam"/>
</dbReference>
<dbReference type="PROSITE" id="PS00329">
    <property type="entry name" value="HSP70_2"/>
    <property type="match status" value="1"/>
</dbReference>
<dbReference type="GO" id="GO:0140662">
    <property type="term" value="F:ATP-dependent protein folding chaperone"/>
    <property type="evidence" value="ECO:0007669"/>
    <property type="project" value="InterPro"/>
</dbReference>
<dbReference type="Gene3D" id="3.30.30.30">
    <property type="match status" value="1"/>
</dbReference>
<dbReference type="InterPro" id="IPR018181">
    <property type="entry name" value="Heat_shock_70_CS"/>
</dbReference>
<dbReference type="Gene3D" id="3.30.420.40">
    <property type="match status" value="2"/>
</dbReference>
<dbReference type="InterPro" id="IPR043129">
    <property type="entry name" value="ATPase_NBD"/>
</dbReference>
<dbReference type="EMBL" id="CP000589">
    <property type="protein sequence ID" value="ABO98135.1"/>
    <property type="molecule type" value="Genomic_DNA"/>
</dbReference>
<gene>
    <name evidence="3" type="ORF">OSTLU_7001</name>
</gene>
<dbReference type="Gene3D" id="3.90.640.10">
    <property type="entry name" value="Actin, Chain A, domain 4"/>
    <property type="match status" value="1"/>
</dbReference>
<dbReference type="RefSeq" id="XP_001419842.1">
    <property type="nucleotide sequence ID" value="XM_001419805.1"/>
</dbReference>
<protein>
    <submittedName>
        <fullName evidence="3">Uncharacterized protein</fullName>
    </submittedName>
</protein>
<dbReference type="GO" id="GO:0005524">
    <property type="term" value="F:ATP binding"/>
    <property type="evidence" value="ECO:0007669"/>
    <property type="project" value="UniProtKB-KW"/>
</dbReference>
<keyword evidence="1" id="KW-0547">Nucleotide-binding</keyword>
<dbReference type="GeneID" id="5003509"/>
<proteinExistence type="predicted"/>
<keyword evidence="2" id="KW-0067">ATP-binding</keyword>
<dbReference type="Pfam" id="PF00012">
    <property type="entry name" value="HSP70"/>
    <property type="match status" value="1"/>
</dbReference>
<dbReference type="Proteomes" id="UP000001568">
    <property type="component" value="Chromosome 9"/>
</dbReference>
<dbReference type="HOGENOM" id="CLU_005965_0_2_1"/>
<organism evidence="3 4">
    <name type="scientific">Ostreococcus lucimarinus (strain CCE9901)</name>
    <dbReference type="NCBI Taxonomy" id="436017"/>
    <lineage>
        <taxon>Eukaryota</taxon>
        <taxon>Viridiplantae</taxon>
        <taxon>Chlorophyta</taxon>
        <taxon>Mamiellophyceae</taxon>
        <taxon>Mamiellales</taxon>
        <taxon>Bathycoccaceae</taxon>
        <taxon>Ostreococcus</taxon>
    </lineage>
</organism>
<dbReference type="eggNOG" id="KOG0102">
    <property type="taxonomic scope" value="Eukaryota"/>
</dbReference>
<dbReference type="PROSITE" id="PS00297">
    <property type="entry name" value="HSP70_1"/>
    <property type="match status" value="1"/>
</dbReference>
<feature type="non-terminal residue" evidence="3">
    <location>
        <position position="238"/>
    </location>
</feature>
<dbReference type="SUPFAM" id="SSF53067">
    <property type="entry name" value="Actin-like ATPase domain"/>
    <property type="match status" value="2"/>
</dbReference>
<evidence type="ECO:0000256" key="2">
    <source>
        <dbReference type="ARBA" id="ARBA00022840"/>
    </source>
</evidence>
<dbReference type="PANTHER" id="PTHR19375">
    <property type="entry name" value="HEAT SHOCK PROTEIN 70KDA"/>
    <property type="match status" value="1"/>
</dbReference>
<dbReference type="STRING" id="436017.A4S322"/>
<dbReference type="OMA" id="KEDCFYA"/>
<dbReference type="AlphaFoldDB" id="A4S322"/>
<keyword evidence="4" id="KW-1185">Reference proteome</keyword>
<evidence type="ECO:0000313" key="3">
    <source>
        <dbReference type="EMBL" id="ABO98135.1"/>
    </source>
</evidence>
<evidence type="ECO:0000256" key="1">
    <source>
        <dbReference type="ARBA" id="ARBA00022741"/>
    </source>
</evidence>
<dbReference type="Gramene" id="ABO98135">
    <property type="protein sequence ID" value="ABO98135"/>
    <property type="gene ID" value="OSTLU_7001"/>
</dbReference>
<dbReference type="KEGG" id="olu:OSTLU_7001"/>
<reference evidence="3 4" key="1">
    <citation type="journal article" date="2007" name="Proc. Natl. Acad. Sci. U.S.A.">
        <title>The tiny eukaryote Ostreococcus provides genomic insights into the paradox of plankton speciation.</title>
        <authorList>
            <person name="Palenik B."/>
            <person name="Grimwood J."/>
            <person name="Aerts A."/>
            <person name="Rouze P."/>
            <person name="Salamov A."/>
            <person name="Putnam N."/>
            <person name="Dupont C."/>
            <person name="Jorgensen R."/>
            <person name="Derelle E."/>
            <person name="Rombauts S."/>
            <person name="Zhou K."/>
            <person name="Otillar R."/>
            <person name="Merchant S.S."/>
            <person name="Podell S."/>
            <person name="Gaasterland T."/>
            <person name="Napoli C."/>
            <person name="Gendler K."/>
            <person name="Manuell A."/>
            <person name="Tai V."/>
            <person name="Vallon O."/>
            <person name="Piganeau G."/>
            <person name="Jancek S."/>
            <person name="Heijde M."/>
            <person name="Jabbari K."/>
            <person name="Bowler C."/>
            <person name="Lohr M."/>
            <person name="Robbens S."/>
            <person name="Werner G."/>
            <person name="Dubchak I."/>
            <person name="Pazour G.J."/>
            <person name="Ren Q."/>
            <person name="Paulsen I."/>
            <person name="Delwiche C."/>
            <person name="Schmutz J."/>
            <person name="Rokhsar D."/>
            <person name="Van de Peer Y."/>
            <person name="Moreau H."/>
            <person name="Grigoriev I.V."/>
        </authorList>
    </citation>
    <scope>NUCLEOTIDE SEQUENCE [LARGE SCALE GENOMIC DNA]</scope>
    <source>
        <strain evidence="3 4">CCE9901</strain>
    </source>
</reference>
<dbReference type="PRINTS" id="PR00301">
    <property type="entry name" value="HEATSHOCK70"/>
</dbReference>